<evidence type="ECO:0000256" key="1">
    <source>
        <dbReference type="ARBA" id="ARBA00001947"/>
    </source>
</evidence>
<evidence type="ECO:0000313" key="13">
    <source>
        <dbReference type="Proteomes" id="UP000037136"/>
    </source>
</evidence>
<dbReference type="STRING" id="268505.A0A2A9PBP5"/>
<keyword evidence="8" id="KW-0378">Hydrolase</keyword>
<dbReference type="AlphaFoldDB" id="A0A2A9PBP5"/>
<comment type="similarity">
    <text evidence="3">Belongs to the metallo-dependent hydrolases superfamily. Adenosine and AMP deaminases family. ADGF subfamily.</text>
</comment>
<proteinExistence type="inferred from homology"/>
<dbReference type="Gene3D" id="3.20.20.140">
    <property type="entry name" value="Metal-dependent hydrolases"/>
    <property type="match status" value="1"/>
</dbReference>
<dbReference type="GO" id="GO:0046103">
    <property type="term" value="P:inosine biosynthetic process"/>
    <property type="evidence" value="ECO:0007669"/>
    <property type="project" value="TreeGrafter"/>
</dbReference>
<dbReference type="InterPro" id="IPR006330">
    <property type="entry name" value="Ado/ade_deaminase"/>
</dbReference>
<dbReference type="FunFam" id="3.20.20.140:FF:000017">
    <property type="entry name" value="Adenosine deaminase 2"/>
    <property type="match status" value="1"/>
</dbReference>
<comment type="cofactor">
    <cofactor evidence="1">
        <name>Zn(2+)</name>
        <dbReference type="ChEBI" id="CHEBI:29105"/>
    </cofactor>
</comment>
<dbReference type="InterPro" id="IPR032466">
    <property type="entry name" value="Metal_Hydrolase"/>
</dbReference>
<evidence type="ECO:0000256" key="8">
    <source>
        <dbReference type="ARBA" id="ARBA00022801"/>
    </source>
</evidence>
<feature type="signal peptide" evidence="10">
    <location>
        <begin position="1"/>
        <end position="18"/>
    </location>
</feature>
<dbReference type="GO" id="GO:0046872">
    <property type="term" value="F:metal ion binding"/>
    <property type="evidence" value="ECO:0007669"/>
    <property type="project" value="UniProtKB-KW"/>
</dbReference>
<dbReference type="EC" id="3.5.4.4" evidence="4"/>
<reference evidence="12 13" key="1">
    <citation type="journal article" date="2015" name="BMC Genomics">
        <title>Gene expression during zombie ant biting behavior reflects the complexity underlying fungal parasitic behavioral manipulation.</title>
        <authorList>
            <person name="de Bekker C."/>
            <person name="Ohm R.A."/>
            <person name="Loreto R.G."/>
            <person name="Sebastian A."/>
            <person name="Albert I."/>
            <person name="Merrow M."/>
            <person name="Brachmann A."/>
            <person name="Hughes D.P."/>
        </authorList>
    </citation>
    <scope>NUCLEOTIDE SEQUENCE [LARGE SCALE GENOMIC DNA]</scope>
    <source>
        <strain evidence="12 13">SC16a</strain>
    </source>
</reference>
<dbReference type="Proteomes" id="UP000037136">
    <property type="component" value="Unassembled WGS sequence"/>
</dbReference>
<protein>
    <recommendedName>
        <fullName evidence="4">adenosine deaminase</fullName>
        <ecNumber evidence="4">3.5.4.4</ecNumber>
    </recommendedName>
</protein>
<evidence type="ECO:0000256" key="3">
    <source>
        <dbReference type="ARBA" id="ARBA00006083"/>
    </source>
</evidence>
<evidence type="ECO:0000256" key="9">
    <source>
        <dbReference type="ARBA" id="ARBA00047764"/>
    </source>
</evidence>
<comment type="subcellular location">
    <subcellularLocation>
        <location evidence="2">Secreted</location>
    </subcellularLocation>
</comment>
<evidence type="ECO:0000256" key="2">
    <source>
        <dbReference type="ARBA" id="ARBA00004613"/>
    </source>
</evidence>
<dbReference type="GO" id="GO:0004000">
    <property type="term" value="F:adenosine deaminase activity"/>
    <property type="evidence" value="ECO:0007669"/>
    <property type="project" value="TreeGrafter"/>
</dbReference>
<sequence>MRLSGLLTSFVLIFTVRSWNPIPNANSQVVTKHILAREAMIKIEERQRQDQDFRQRLSPVAAQADAIVGKIRQYEIRHFWQQETDSEARFAGAMFPLVRPLITKTRLWTIVQRMPKGALLHAHLKAMLPYGVLLEAIFHTPGMAVSASQSLDTEEARRNASIAFSHINTTVAGSFAITSPEYVPGTPVFVKATASSFPGGKDGFMRYAMSKLVISPEQATQHELGVNQVWRRFQALFGTAGTLLSYEPIVRTFYRQLFSRLVDDGVYWVEIRAGGSQGKLVHSGEQDVDSDLDVWWEVMEDEMEKFKATDKGKRFWGARVIWSDFRGKDRTSLTNSMKMALERKVKFPQLFSGYDVVAQEDLGRSLSDMTPELLWFQNEATALNVSVPFFFHAGETLGDGNSTDSNLVDALLLGTRRIGHGFSLYKHPKLMEKAIEKAVMVEVCPISNEVLRLATDILHHPLPALVAHGVPTSINNDDPAMLGQDAAGLSYDFYQVIQAFDNVGLAGLGALAHNSLRWSHFEDQSDADWRRDIDLAEQGHGIKARRLQEWNSQWEEFCHWIVTEFGS</sequence>
<dbReference type="OrthoDB" id="7202371at2759"/>
<keyword evidence="6" id="KW-0479">Metal-binding</keyword>
<dbReference type="GO" id="GO:0005576">
    <property type="term" value="C:extracellular region"/>
    <property type="evidence" value="ECO:0007669"/>
    <property type="project" value="UniProtKB-SubCell"/>
</dbReference>
<feature type="chain" id="PRO_5012654005" description="adenosine deaminase" evidence="10">
    <location>
        <begin position="19"/>
        <end position="567"/>
    </location>
</feature>
<evidence type="ECO:0000256" key="5">
    <source>
        <dbReference type="ARBA" id="ARBA00022525"/>
    </source>
</evidence>
<dbReference type="PANTHER" id="PTHR11409">
    <property type="entry name" value="ADENOSINE DEAMINASE"/>
    <property type="match status" value="1"/>
</dbReference>
<gene>
    <name evidence="12" type="ORF">XA68_13894</name>
</gene>
<comment type="catalytic activity">
    <reaction evidence="9">
        <text>adenosine + H2O + H(+) = inosine + NH4(+)</text>
        <dbReference type="Rhea" id="RHEA:24408"/>
        <dbReference type="ChEBI" id="CHEBI:15377"/>
        <dbReference type="ChEBI" id="CHEBI:15378"/>
        <dbReference type="ChEBI" id="CHEBI:16335"/>
        <dbReference type="ChEBI" id="CHEBI:17596"/>
        <dbReference type="ChEBI" id="CHEBI:28938"/>
        <dbReference type="EC" id="3.5.4.4"/>
    </reaction>
</comment>
<evidence type="ECO:0000256" key="6">
    <source>
        <dbReference type="ARBA" id="ARBA00022723"/>
    </source>
</evidence>
<evidence type="ECO:0000256" key="7">
    <source>
        <dbReference type="ARBA" id="ARBA00022729"/>
    </source>
</evidence>
<evidence type="ECO:0000259" key="11">
    <source>
        <dbReference type="Pfam" id="PF00962"/>
    </source>
</evidence>
<dbReference type="PANTHER" id="PTHR11409:SF39">
    <property type="entry name" value="ADENOSINE DEAMINASE 2"/>
    <property type="match status" value="1"/>
</dbReference>
<accession>A0A2A9PBP5</accession>
<keyword evidence="7 10" id="KW-0732">Signal</keyword>
<evidence type="ECO:0000256" key="4">
    <source>
        <dbReference type="ARBA" id="ARBA00012784"/>
    </source>
</evidence>
<comment type="caution">
    <text evidence="12">The sequence shown here is derived from an EMBL/GenBank/DDBJ whole genome shotgun (WGS) entry which is preliminary data.</text>
</comment>
<organism evidence="12 13">
    <name type="scientific">Ophiocordyceps unilateralis</name>
    <name type="common">Zombie-ant fungus</name>
    <name type="synonym">Torrubia unilateralis</name>
    <dbReference type="NCBI Taxonomy" id="268505"/>
    <lineage>
        <taxon>Eukaryota</taxon>
        <taxon>Fungi</taxon>
        <taxon>Dikarya</taxon>
        <taxon>Ascomycota</taxon>
        <taxon>Pezizomycotina</taxon>
        <taxon>Sordariomycetes</taxon>
        <taxon>Hypocreomycetidae</taxon>
        <taxon>Hypocreales</taxon>
        <taxon>Ophiocordycipitaceae</taxon>
        <taxon>Ophiocordyceps</taxon>
    </lineage>
</organism>
<keyword evidence="13" id="KW-1185">Reference proteome</keyword>
<dbReference type="GO" id="GO:0006154">
    <property type="term" value="P:adenosine catabolic process"/>
    <property type="evidence" value="ECO:0007669"/>
    <property type="project" value="TreeGrafter"/>
</dbReference>
<keyword evidence="5" id="KW-0964">Secreted</keyword>
<evidence type="ECO:0000256" key="10">
    <source>
        <dbReference type="SAM" id="SignalP"/>
    </source>
</evidence>
<evidence type="ECO:0000313" key="12">
    <source>
        <dbReference type="EMBL" id="PFH58313.1"/>
    </source>
</evidence>
<dbReference type="SUPFAM" id="SSF51556">
    <property type="entry name" value="Metallo-dependent hydrolases"/>
    <property type="match status" value="1"/>
</dbReference>
<name>A0A2A9PBP5_OPHUN</name>
<dbReference type="Pfam" id="PF00962">
    <property type="entry name" value="A_deaminase"/>
    <property type="match status" value="1"/>
</dbReference>
<dbReference type="InterPro" id="IPR001365">
    <property type="entry name" value="A_deaminase_dom"/>
</dbReference>
<dbReference type="EMBL" id="LAZP02000305">
    <property type="protein sequence ID" value="PFH58313.1"/>
    <property type="molecule type" value="Genomic_DNA"/>
</dbReference>
<feature type="domain" description="Adenosine deaminase" evidence="11">
    <location>
        <begin position="227"/>
        <end position="526"/>
    </location>
</feature>
<reference evidence="12 13" key="2">
    <citation type="journal article" date="2017" name="Sci. Rep.">
        <title>Ant-infecting Ophiocordyceps genomes reveal a high diversity of potential behavioral manipulation genes and a possible major role for enterotoxins.</title>
        <authorList>
            <person name="de Bekker C."/>
            <person name="Ohm R.A."/>
            <person name="Evans H.C."/>
            <person name="Brachmann A."/>
            <person name="Hughes D.P."/>
        </authorList>
    </citation>
    <scope>NUCLEOTIDE SEQUENCE [LARGE SCALE GENOMIC DNA]</scope>
    <source>
        <strain evidence="12 13">SC16a</strain>
    </source>
</reference>